<dbReference type="RefSeq" id="WP_013140720.1">
    <property type="nucleotide sequence ID" value="NC_014169.1"/>
</dbReference>
<dbReference type="HOGENOM" id="CLU_2731921_0_0_11"/>
<organism evidence="2 3">
    <name type="scientific">Bifidobacterium longum subsp. longum (strain JDM301)</name>
    <dbReference type="NCBI Taxonomy" id="759350"/>
    <lineage>
        <taxon>Bacteria</taxon>
        <taxon>Bacillati</taxon>
        <taxon>Actinomycetota</taxon>
        <taxon>Actinomycetes</taxon>
        <taxon>Bifidobacteriales</taxon>
        <taxon>Bifidobacteriaceae</taxon>
        <taxon>Bifidobacterium</taxon>
    </lineage>
</organism>
<proteinExistence type="predicted"/>
<accession>D6ZU87</accession>
<gene>
    <name evidence="2" type="ordered locus">BLJ_0978</name>
</gene>
<dbReference type="AlphaFoldDB" id="D6ZU87"/>
<reference evidence="2 3" key="1">
    <citation type="journal article" date="2010" name="J. Bacteriol.">
        <title>Complete genome sequence of Bifidobacterium longum JDM301.</title>
        <authorList>
            <person name="Wei Y.X."/>
            <person name="Zhang Z.Y."/>
            <person name="Liu C."/>
            <person name="Zhu Y.Z."/>
            <person name="Zhu Y.Q."/>
            <person name="Zheng H."/>
            <person name="Zhao G.P."/>
            <person name="Wang S."/>
            <person name="Guo X.K."/>
        </authorList>
    </citation>
    <scope>NUCLEOTIDE SEQUENCE [LARGE SCALE GENOMIC DNA]</scope>
    <source>
        <strain evidence="2 3">JDM301</strain>
    </source>
</reference>
<feature type="compositionally biased region" description="Basic residues" evidence="1">
    <location>
        <begin position="69"/>
        <end position="82"/>
    </location>
</feature>
<evidence type="ECO:0000313" key="3">
    <source>
        <dbReference type="Proteomes" id="UP000006740"/>
    </source>
</evidence>
<evidence type="ECO:0000313" key="2">
    <source>
        <dbReference type="EMBL" id="ADH00443.1"/>
    </source>
</evidence>
<feature type="compositionally biased region" description="Basic and acidic residues" evidence="1">
    <location>
        <begin position="45"/>
        <end position="66"/>
    </location>
</feature>
<protein>
    <submittedName>
        <fullName evidence="2">Uncharacterized protein</fullName>
    </submittedName>
</protein>
<dbReference type="KEGG" id="bll:BLJ_0978"/>
<name>D6ZU87_BIFLJ</name>
<evidence type="ECO:0000256" key="1">
    <source>
        <dbReference type="SAM" id="MobiDB-lite"/>
    </source>
</evidence>
<feature type="region of interest" description="Disordered" evidence="1">
    <location>
        <begin position="1"/>
        <end position="82"/>
    </location>
</feature>
<dbReference type="EMBL" id="CP002010">
    <property type="protein sequence ID" value="ADH00443.1"/>
    <property type="molecule type" value="Genomic_DNA"/>
</dbReference>
<sequence>MELRPDDLPTAMVSGARIRGGERKAERDHERENRHRAASGLPSLEEERAAAAREEAHVRREREKSVASRNRRQRKNVQLAKR</sequence>
<dbReference type="Proteomes" id="UP000006740">
    <property type="component" value="Chromosome"/>
</dbReference>
<feature type="compositionally biased region" description="Basic and acidic residues" evidence="1">
    <location>
        <begin position="19"/>
        <end position="35"/>
    </location>
</feature>